<dbReference type="Proteomes" id="UP000182660">
    <property type="component" value="Unassembled WGS sequence"/>
</dbReference>
<keyword evidence="1" id="KW-0472">Membrane</keyword>
<name>A0ABY1HIA6_9GAMM</name>
<proteinExistence type="predicted"/>
<organism evidence="2 3">
    <name type="scientific">Moritella viscosa</name>
    <dbReference type="NCBI Taxonomy" id="80854"/>
    <lineage>
        <taxon>Bacteria</taxon>
        <taxon>Pseudomonadati</taxon>
        <taxon>Pseudomonadota</taxon>
        <taxon>Gammaproteobacteria</taxon>
        <taxon>Alteromonadales</taxon>
        <taxon>Moritellaceae</taxon>
        <taxon>Moritella</taxon>
    </lineage>
</organism>
<sequence>MINYHNFISELHKRSYQEQSSTYHSCQKMKNNNVVEFRALVLLVIFFSVLLAIFWK</sequence>
<feature type="transmembrane region" description="Helical" evidence="1">
    <location>
        <begin position="37"/>
        <end position="55"/>
    </location>
</feature>
<evidence type="ECO:0000256" key="1">
    <source>
        <dbReference type="SAM" id="Phobius"/>
    </source>
</evidence>
<gene>
    <name evidence="2" type="ORF">MT2528_4062</name>
</gene>
<keyword evidence="3" id="KW-1185">Reference proteome</keyword>
<keyword evidence="1" id="KW-1133">Transmembrane helix</keyword>
<evidence type="ECO:0000313" key="2">
    <source>
        <dbReference type="EMBL" id="SGZ00648.1"/>
    </source>
</evidence>
<protein>
    <submittedName>
        <fullName evidence="2">Uncharacterized protein</fullName>
    </submittedName>
</protein>
<reference evidence="2 3" key="1">
    <citation type="submission" date="2016-11" db="EMBL/GenBank/DDBJ databases">
        <authorList>
            <person name="Klemetsen T."/>
        </authorList>
    </citation>
    <scope>NUCLEOTIDE SEQUENCE [LARGE SCALE GENOMIC DNA]</scope>
    <source>
        <strain evidence="2">MT 2528</strain>
    </source>
</reference>
<dbReference type="EMBL" id="FPLJ01000102">
    <property type="protein sequence ID" value="SGZ00648.1"/>
    <property type="molecule type" value="Genomic_DNA"/>
</dbReference>
<evidence type="ECO:0000313" key="3">
    <source>
        <dbReference type="Proteomes" id="UP000182660"/>
    </source>
</evidence>
<keyword evidence="1" id="KW-0812">Transmembrane</keyword>
<accession>A0ABY1HIA6</accession>
<comment type="caution">
    <text evidence="2">The sequence shown here is derived from an EMBL/GenBank/DDBJ whole genome shotgun (WGS) entry which is preliminary data.</text>
</comment>